<organism evidence="4 5">
    <name type="scientific">Rhododendron griersonianum</name>
    <dbReference type="NCBI Taxonomy" id="479676"/>
    <lineage>
        <taxon>Eukaryota</taxon>
        <taxon>Viridiplantae</taxon>
        <taxon>Streptophyta</taxon>
        <taxon>Embryophyta</taxon>
        <taxon>Tracheophyta</taxon>
        <taxon>Spermatophyta</taxon>
        <taxon>Magnoliopsida</taxon>
        <taxon>eudicotyledons</taxon>
        <taxon>Gunneridae</taxon>
        <taxon>Pentapetalae</taxon>
        <taxon>asterids</taxon>
        <taxon>Ericales</taxon>
        <taxon>Ericaceae</taxon>
        <taxon>Ericoideae</taxon>
        <taxon>Rhodoreae</taxon>
        <taxon>Rhododendron</taxon>
    </lineage>
</organism>
<name>A0AAV6KNI1_9ERIC</name>
<dbReference type="AlphaFoldDB" id="A0AAV6KNI1"/>
<reference evidence="4" key="1">
    <citation type="submission" date="2020-08" db="EMBL/GenBank/DDBJ databases">
        <title>Plant Genome Project.</title>
        <authorList>
            <person name="Zhang R.-G."/>
        </authorList>
    </citation>
    <scope>NUCLEOTIDE SEQUENCE</scope>
    <source>
        <strain evidence="4">WSP0</strain>
        <tissue evidence="4">Leaf</tissue>
    </source>
</reference>
<evidence type="ECO:0000256" key="1">
    <source>
        <dbReference type="ARBA" id="ARBA00022679"/>
    </source>
</evidence>
<dbReference type="PANTHER" id="PTHR11364">
    <property type="entry name" value="THIOSULFATE SULFERTANSFERASE"/>
    <property type="match status" value="1"/>
</dbReference>
<accession>A0AAV6KNI1</accession>
<dbReference type="GO" id="GO:0004792">
    <property type="term" value="F:thiosulfate-cyanide sulfurtransferase activity"/>
    <property type="evidence" value="ECO:0007669"/>
    <property type="project" value="InterPro"/>
</dbReference>
<dbReference type="PROSITE" id="PS00380">
    <property type="entry name" value="RHODANESE_1"/>
    <property type="match status" value="1"/>
</dbReference>
<keyword evidence="2" id="KW-0677">Repeat</keyword>
<dbReference type="PANTHER" id="PTHR11364:SF27">
    <property type="entry name" value="SULFURTRANSFERASE"/>
    <property type="match status" value="1"/>
</dbReference>
<keyword evidence="1" id="KW-0808">Transferase</keyword>
<dbReference type="Proteomes" id="UP000823749">
    <property type="component" value="Chromosome 4"/>
</dbReference>
<proteinExistence type="predicted"/>
<dbReference type="SUPFAM" id="SSF52821">
    <property type="entry name" value="Rhodanese/Cell cycle control phosphatase"/>
    <property type="match status" value="1"/>
</dbReference>
<dbReference type="InterPro" id="IPR036873">
    <property type="entry name" value="Rhodanese-like_dom_sf"/>
</dbReference>
<evidence type="ECO:0000313" key="4">
    <source>
        <dbReference type="EMBL" id="KAG5553829.1"/>
    </source>
</evidence>
<feature type="domain" description="Rhodanese" evidence="3">
    <location>
        <begin position="60"/>
        <end position="129"/>
    </location>
</feature>
<dbReference type="Gene3D" id="3.40.250.10">
    <property type="entry name" value="Rhodanese-like domain"/>
    <property type="match status" value="1"/>
</dbReference>
<comment type="caution">
    <text evidence="4">The sequence shown here is derived from an EMBL/GenBank/DDBJ whole genome shotgun (WGS) entry which is preliminary data.</text>
</comment>
<evidence type="ECO:0000313" key="5">
    <source>
        <dbReference type="Proteomes" id="UP000823749"/>
    </source>
</evidence>
<evidence type="ECO:0000256" key="2">
    <source>
        <dbReference type="ARBA" id="ARBA00022737"/>
    </source>
</evidence>
<dbReference type="GO" id="GO:0005739">
    <property type="term" value="C:mitochondrion"/>
    <property type="evidence" value="ECO:0007669"/>
    <property type="project" value="TreeGrafter"/>
</dbReference>
<gene>
    <name evidence="4" type="ORF">RHGRI_011638</name>
</gene>
<dbReference type="InterPro" id="IPR045078">
    <property type="entry name" value="TST/MPST-like"/>
</dbReference>
<dbReference type="InterPro" id="IPR001763">
    <property type="entry name" value="Rhodanese-like_dom"/>
</dbReference>
<sequence length="137" mass="15374">MVKLRDRLTFVLPLPTWCIGPPGLASCATLFVGSKASISTQSMSSNEPVVSVDWLHANLKEPDMKVLDASWYMPDEQKNPLQEYKVAHIPGALFFDADGISDQTTKPLVFRIKTAWLFMMEREFSAQVEFGGEFSWG</sequence>
<keyword evidence="5" id="KW-1185">Reference proteome</keyword>
<protein>
    <recommendedName>
        <fullName evidence="3">Rhodanese domain-containing protein</fullName>
    </recommendedName>
</protein>
<dbReference type="PROSITE" id="PS50206">
    <property type="entry name" value="RHODANESE_3"/>
    <property type="match status" value="1"/>
</dbReference>
<dbReference type="InterPro" id="IPR001307">
    <property type="entry name" value="Thiosulphate_STrfase_CS"/>
</dbReference>
<evidence type="ECO:0000259" key="3">
    <source>
        <dbReference type="PROSITE" id="PS50206"/>
    </source>
</evidence>
<dbReference type="EMBL" id="JACTNZ010000004">
    <property type="protein sequence ID" value="KAG5553829.1"/>
    <property type="molecule type" value="Genomic_DNA"/>
</dbReference>
<dbReference type="EMBL" id="JACTNZ010000004">
    <property type="protein sequence ID" value="KAG5553830.1"/>
    <property type="molecule type" value="Genomic_DNA"/>
</dbReference>
<dbReference type="PROSITE" id="PS51257">
    <property type="entry name" value="PROKAR_LIPOPROTEIN"/>
    <property type="match status" value="1"/>
</dbReference>